<protein>
    <recommendedName>
        <fullName evidence="15">ATP synthase subunit beta</fullName>
        <ecNumber evidence="15">7.1.2.2</ecNumber>
    </recommendedName>
    <alternativeName>
        <fullName evidence="15">ATP synthase F1 sector subunit beta</fullName>
    </alternativeName>
    <alternativeName>
        <fullName evidence="15">F-ATPase subunit beta</fullName>
    </alternativeName>
</protein>
<dbReference type="PANTHER" id="PTHR15184:SF71">
    <property type="entry name" value="ATP SYNTHASE SUBUNIT BETA, MITOCHONDRIAL"/>
    <property type="match status" value="1"/>
</dbReference>
<dbReference type="InterPro" id="IPR027417">
    <property type="entry name" value="P-loop_NTPase"/>
</dbReference>
<keyword evidence="18" id="KW-1185">Reference proteome</keyword>
<keyword evidence="9 15" id="KW-0406">Ion transport</keyword>
<dbReference type="CDD" id="cd18115">
    <property type="entry name" value="ATP-synt_F1_beta_N"/>
    <property type="match status" value="1"/>
</dbReference>
<dbReference type="CDD" id="cd18110">
    <property type="entry name" value="ATP-synt_F1_beta_C"/>
    <property type="match status" value="1"/>
</dbReference>
<evidence type="ECO:0000256" key="1">
    <source>
        <dbReference type="ARBA" id="ARBA00004202"/>
    </source>
</evidence>
<keyword evidence="3 15" id="KW-0813">Transport</keyword>
<dbReference type="GO" id="GO:0005886">
    <property type="term" value="C:plasma membrane"/>
    <property type="evidence" value="ECO:0007669"/>
    <property type="project" value="UniProtKB-SubCell"/>
</dbReference>
<evidence type="ECO:0000256" key="5">
    <source>
        <dbReference type="ARBA" id="ARBA00022741"/>
    </source>
</evidence>
<dbReference type="Proteomes" id="UP000616608">
    <property type="component" value="Unassembled WGS sequence"/>
</dbReference>
<dbReference type="FunFam" id="3.40.50.300:FF:000004">
    <property type="entry name" value="ATP synthase subunit beta"/>
    <property type="match status" value="1"/>
</dbReference>
<dbReference type="FunFam" id="2.40.10.170:FF:000005">
    <property type="entry name" value="ATP synthase subunit beta"/>
    <property type="match status" value="1"/>
</dbReference>
<dbReference type="NCBIfam" id="TIGR01039">
    <property type="entry name" value="atpD"/>
    <property type="match status" value="1"/>
</dbReference>
<gene>
    <name evidence="15 17" type="primary">atpD</name>
    <name evidence="17" type="ORF">GCM10007425_03720</name>
</gene>
<dbReference type="Gene3D" id="3.40.50.300">
    <property type="entry name" value="P-loop containing nucleotide triphosphate hydrolases"/>
    <property type="match status" value="1"/>
</dbReference>
<comment type="caution">
    <text evidence="17">The sequence shown here is derived from an EMBL/GenBank/DDBJ whole genome shotgun (WGS) entry which is preliminary data.</text>
</comment>
<comment type="function">
    <text evidence="15">Produces ATP from ADP in the presence of a proton gradient across the membrane. The catalytic sites are hosted primarily by the beta subunits.</text>
</comment>
<dbReference type="InterPro" id="IPR020003">
    <property type="entry name" value="ATPase_a/bsu_AS"/>
</dbReference>
<evidence type="ECO:0000256" key="9">
    <source>
        <dbReference type="ARBA" id="ARBA00023065"/>
    </source>
</evidence>
<evidence type="ECO:0000256" key="2">
    <source>
        <dbReference type="ARBA" id="ARBA00008936"/>
    </source>
</evidence>
<comment type="catalytic activity">
    <reaction evidence="13">
        <text>4 Na(+)(in) + ATP + H2O = 4 Na(+)(out) + ADP + phosphate + H(+)</text>
        <dbReference type="Rhea" id="RHEA:58156"/>
        <dbReference type="ChEBI" id="CHEBI:15377"/>
        <dbReference type="ChEBI" id="CHEBI:15378"/>
        <dbReference type="ChEBI" id="CHEBI:29101"/>
        <dbReference type="ChEBI" id="CHEBI:30616"/>
        <dbReference type="ChEBI" id="CHEBI:43474"/>
        <dbReference type="ChEBI" id="CHEBI:456216"/>
        <dbReference type="EC" id="7.2.2.1"/>
    </reaction>
</comment>
<evidence type="ECO:0000256" key="12">
    <source>
        <dbReference type="ARBA" id="ARBA00023310"/>
    </source>
</evidence>
<dbReference type="SUPFAM" id="SSF47917">
    <property type="entry name" value="C-terminal domain of alpha and beta subunits of F1 ATP synthase"/>
    <property type="match status" value="1"/>
</dbReference>
<dbReference type="FunFam" id="1.10.1140.10:FF:000001">
    <property type="entry name" value="ATP synthase subunit beta"/>
    <property type="match status" value="1"/>
</dbReference>
<feature type="domain" description="AAA+ ATPase" evidence="16">
    <location>
        <begin position="148"/>
        <end position="333"/>
    </location>
</feature>
<keyword evidence="6 15" id="KW-0375">Hydrogen ion transport</keyword>
<evidence type="ECO:0000313" key="17">
    <source>
        <dbReference type="EMBL" id="GGG12600.1"/>
    </source>
</evidence>
<dbReference type="CDD" id="cd01133">
    <property type="entry name" value="F1-ATPase_beta_CD"/>
    <property type="match status" value="1"/>
</dbReference>
<dbReference type="SUPFAM" id="SSF52540">
    <property type="entry name" value="P-loop containing nucleoside triphosphate hydrolases"/>
    <property type="match status" value="1"/>
</dbReference>
<dbReference type="GO" id="GO:0046962">
    <property type="term" value="F:sodium-transporting ATPase activity, rotational mechanism"/>
    <property type="evidence" value="ECO:0007669"/>
    <property type="project" value="UniProtKB-EC"/>
</dbReference>
<keyword evidence="4 15" id="KW-1003">Cell membrane</keyword>
<dbReference type="Pfam" id="PF02874">
    <property type="entry name" value="ATP-synt_ab_N"/>
    <property type="match status" value="1"/>
</dbReference>
<dbReference type="RefSeq" id="WP_188613308.1">
    <property type="nucleotide sequence ID" value="NZ_BMJT01000001.1"/>
</dbReference>
<evidence type="ECO:0000256" key="3">
    <source>
        <dbReference type="ARBA" id="ARBA00022448"/>
    </source>
</evidence>
<dbReference type="InterPro" id="IPR005722">
    <property type="entry name" value="ATP_synth_F1_bsu"/>
</dbReference>
<dbReference type="HAMAP" id="MF_01347">
    <property type="entry name" value="ATP_synth_beta_bact"/>
    <property type="match status" value="1"/>
</dbReference>
<dbReference type="InterPro" id="IPR024034">
    <property type="entry name" value="ATPase_F1/V1_b/a_C"/>
</dbReference>
<evidence type="ECO:0000256" key="11">
    <source>
        <dbReference type="ARBA" id="ARBA00023196"/>
    </source>
</evidence>
<evidence type="ECO:0000256" key="10">
    <source>
        <dbReference type="ARBA" id="ARBA00023136"/>
    </source>
</evidence>
<feature type="binding site" evidence="15">
    <location>
        <begin position="156"/>
        <end position="163"/>
    </location>
    <ligand>
        <name>ATP</name>
        <dbReference type="ChEBI" id="CHEBI:30616"/>
    </ligand>
</feature>
<dbReference type="Gene3D" id="2.40.10.170">
    <property type="match status" value="1"/>
</dbReference>
<evidence type="ECO:0000256" key="4">
    <source>
        <dbReference type="ARBA" id="ARBA00022475"/>
    </source>
</evidence>
<dbReference type="PROSITE" id="PS00152">
    <property type="entry name" value="ATPASE_ALPHA_BETA"/>
    <property type="match status" value="1"/>
</dbReference>
<dbReference type="Gene3D" id="1.10.1140.10">
    <property type="entry name" value="Bovine Mitochondrial F1-atpase, Atp Synthase Beta Chain, Chain D, domain 3"/>
    <property type="match status" value="1"/>
</dbReference>
<dbReference type="GO" id="GO:0005524">
    <property type="term" value="F:ATP binding"/>
    <property type="evidence" value="ECO:0007669"/>
    <property type="project" value="UniProtKB-UniRule"/>
</dbReference>
<dbReference type="AlphaFoldDB" id="A0A917D899"/>
<evidence type="ECO:0000256" key="6">
    <source>
        <dbReference type="ARBA" id="ARBA00022781"/>
    </source>
</evidence>
<dbReference type="EMBL" id="BMJT01000001">
    <property type="protein sequence ID" value="GGG12600.1"/>
    <property type="molecule type" value="Genomic_DNA"/>
</dbReference>
<keyword evidence="11 15" id="KW-0139">CF(1)</keyword>
<evidence type="ECO:0000259" key="16">
    <source>
        <dbReference type="SMART" id="SM00382"/>
    </source>
</evidence>
<keyword evidence="12 15" id="KW-0066">ATP synthesis</keyword>
<dbReference type="InterPro" id="IPR000194">
    <property type="entry name" value="ATPase_F1/V1/A1_a/bsu_nucl-bd"/>
</dbReference>
<keyword evidence="8 15" id="KW-1278">Translocase</keyword>
<dbReference type="Pfam" id="PF22919">
    <property type="entry name" value="ATP-synt_VA_C"/>
    <property type="match status" value="1"/>
</dbReference>
<reference evidence="17" key="2">
    <citation type="submission" date="2020-09" db="EMBL/GenBank/DDBJ databases">
        <authorList>
            <person name="Sun Q."/>
            <person name="Zhou Y."/>
        </authorList>
    </citation>
    <scope>NUCLEOTIDE SEQUENCE</scope>
    <source>
        <strain evidence="17">CGMCC 1.15760</strain>
    </source>
</reference>
<dbReference type="Pfam" id="PF00006">
    <property type="entry name" value="ATP-synt_ab"/>
    <property type="match status" value="1"/>
</dbReference>
<comment type="catalytic activity">
    <reaction evidence="15">
        <text>ATP + H2O + 4 H(+)(in) = ADP + phosphate + 5 H(+)(out)</text>
        <dbReference type="Rhea" id="RHEA:57720"/>
        <dbReference type="ChEBI" id="CHEBI:15377"/>
        <dbReference type="ChEBI" id="CHEBI:15378"/>
        <dbReference type="ChEBI" id="CHEBI:30616"/>
        <dbReference type="ChEBI" id="CHEBI:43474"/>
        <dbReference type="ChEBI" id="CHEBI:456216"/>
        <dbReference type="EC" id="7.1.2.2"/>
    </reaction>
</comment>
<evidence type="ECO:0000256" key="7">
    <source>
        <dbReference type="ARBA" id="ARBA00022840"/>
    </source>
</evidence>
<dbReference type="PANTHER" id="PTHR15184">
    <property type="entry name" value="ATP SYNTHASE"/>
    <property type="match status" value="1"/>
</dbReference>
<dbReference type="InterPro" id="IPR055190">
    <property type="entry name" value="ATP-synt_VA_C"/>
</dbReference>
<comment type="subcellular location">
    <subcellularLocation>
        <location evidence="1 15">Cell membrane</location>
        <topology evidence="1 15">Peripheral membrane protein</topology>
    </subcellularLocation>
</comment>
<comment type="similarity">
    <text evidence="2 15">Belongs to the ATPase alpha/beta chains family.</text>
</comment>
<dbReference type="InterPro" id="IPR036121">
    <property type="entry name" value="ATPase_F1/V1/A1_a/bsu_N_sf"/>
</dbReference>
<dbReference type="GO" id="GO:0046933">
    <property type="term" value="F:proton-transporting ATP synthase activity, rotational mechanism"/>
    <property type="evidence" value="ECO:0007669"/>
    <property type="project" value="UniProtKB-UniRule"/>
</dbReference>
<dbReference type="InterPro" id="IPR003593">
    <property type="entry name" value="AAA+_ATPase"/>
</dbReference>
<evidence type="ECO:0000256" key="14">
    <source>
        <dbReference type="ARBA" id="ARBA00059242"/>
    </source>
</evidence>
<evidence type="ECO:0000313" key="18">
    <source>
        <dbReference type="Proteomes" id="UP000616608"/>
    </source>
</evidence>
<evidence type="ECO:0000256" key="15">
    <source>
        <dbReference type="HAMAP-Rule" id="MF_01347"/>
    </source>
</evidence>
<dbReference type="InterPro" id="IPR004100">
    <property type="entry name" value="ATPase_F1/V1/A1_a/bsu_N"/>
</dbReference>
<sequence>MNKGRVLQVMGAVVDVKFDNGKLPEIFNALTVKIERPNEEPQLLSLEVALHLGDDAVRTIAMSSTDGLQRGAEVTDLGKAISVPVGEATLGRVFNVLGDIIDLGEEIPADVRRDSIHREAPSFENLSTQVEILETGIKVVDLLAPYIKGGKIGLFGGAGVGKTVLIQELINNIAQEHGGISVFAGVGERTREGNDLFYEMSDSGVIKKTAMVFGQMNEPPGARMRVALTGLTMAEYFRDEQGADVLLFIDNIFRFTQAGSEVSALLGRMPSAVGYQPTLATDMGKLQERITSTDKGSVTSIQAIYVPADDYTDPAPATTFAHLDATTNLERKLSEMGIYPAVDPLASTSRALSPEIVGEEHYEVARGVQQTLQRYRELQDIIAILGMDELSDEDKQTVERARRIQFFLSQNFHVAEQFTGQQGSYVPVKETVRSFKEILEGKYDHLPEDAFRLVGSIEEVVEKAKSMGVEV</sequence>
<dbReference type="GO" id="GO:0045259">
    <property type="term" value="C:proton-transporting ATP synthase complex"/>
    <property type="evidence" value="ECO:0007669"/>
    <property type="project" value="UniProtKB-KW"/>
</dbReference>
<organism evidence="17 18">
    <name type="scientific">Lysinibacillus alkalisoli</name>
    <dbReference type="NCBI Taxonomy" id="1911548"/>
    <lineage>
        <taxon>Bacteria</taxon>
        <taxon>Bacillati</taxon>
        <taxon>Bacillota</taxon>
        <taxon>Bacilli</taxon>
        <taxon>Bacillales</taxon>
        <taxon>Bacillaceae</taxon>
        <taxon>Lysinibacillus</taxon>
    </lineage>
</organism>
<dbReference type="SMART" id="SM00382">
    <property type="entry name" value="AAA"/>
    <property type="match status" value="1"/>
</dbReference>
<keyword evidence="5 15" id="KW-0547">Nucleotide-binding</keyword>
<dbReference type="SUPFAM" id="SSF50615">
    <property type="entry name" value="N-terminal domain of alpha and beta subunits of F1 ATP synthase"/>
    <property type="match status" value="1"/>
</dbReference>
<reference evidence="17" key="1">
    <citation type="journal article" date="2014" name="Int. J. Syst. Evol. Microbiol.">
        <title>Complete genome sequence of Corynebacterium casei LMG S-19264T (=DSM 44701T), isolated from a smear-ripened cheese.</title>
        <authorList>
            <consortium name="US DOE Joint Genome Institute (JGI-PGF)"/>
            <person name="Walter F."/>
            <person name="Albersmeier A."/>
            <person name="Kalinowski J."/>
            <person name="Ruckert C."/>
        </authorList>
    </citation>
    <scope>NUCLEOTIDE SEQUENCE</scope>
    <source>
        <strain evidence="17">CGMCC 1.15760</strain>
    </source>
</reference>
<dbReference type="InterPro" id="IPR050053">
    <property type="entry name" value="ATPase_alpha/beta_chains"/>
</dbReference>
<evidence type="ECO:0000256" key="13">
    <source>
        <dbReference type="ARBA" id="ARBA00052325"/>
    </source>
</evidence>
<name>A0A917D899_9BACI</name>
<keyword evidence="7 15" id="KW-0067">ATP-binding</keyword>
<evidence type="ECO:0000256" key="8">
    <source>
        <dbReference type="ARBA" id="ARBA00022967"/>
    </source>
</evidence>
<accession>A0A917D899</accession>
<keyword evidence="10 15" id="KW-0472">Membrane</keyword>
<comment type="function">
    <text evidence="14">Produces ATP from ADP in the presence of a sodium ion gradient across the membrane. The beta chain is the catalytic subunit.</text>
</comment>
<dbReference type="EC" id="7.1.2.2" evidence="15"/>
<proteinExistence type="inferred from homology"/>